<dbReference type="SUPFAM" id="SSF56024">
    <property type="entry name" value="Phospholipase D/nuclease"/>
    <property type="match status" value="1"/>
</dbReference>
<dbReference type="Pfam" id="PF00271">
    <property type="entry name" value="Helicase_C"/>
    <property type="match status" value="1"/>
</dbReference>
<keyword evidence="5" id="KW-1185">Reference proteome</keyword>
<gene>
    <name evidence="4" type="primary">rapA_2</name>
    <name evidence="4" type="ORF">Mgrana_01360</name>
</gene>
<keyword evidence="1 4" id="KW-0378">Hydrolase</keyword>
<accession>A0A399F8X7</accession>
<evidence type="ECO:0000313" key="4">
    <source>
        <dbReference type="EMBL" id="RIH92698.1"/>
    </source>
</evidence>
<dbReference type="InterPro" id="IPR049730">
    <property type="entry name" value="SNF2/RAD54-like_C"/>
</dbReference>
<dbReference type="PROSITE" id="PS51192">
    <property type="entry name" value="HELICASE_ATP_BIND_1"/>
    <property type="match status" value="1"/>
</dbReference>
<dbReference type="SMART" id="SM00490">
    <property type="entry name" value="HELICc"/>
    <property type="match status" value="1"/>
</dbReference>
<feature type="domain" description="Helicase ATP-binding" evidence="2">
    <location>
        <begin position="329"/>
        <end position="399"/>
    </location>
</feature>
<dbReference type="Proteomes" id="UP000266178">
    <property type="component" value="Unassembled WGS sequence"/>
</dbReference>
<proteinExistence type="predicted"/>
<dbReference type="CDD" id="cd18793">
    <property type="entry name" value="SF2_C_SNF"/>
    <property type="match status" value="1"/>
</dbReference>
<comment type="caution">
    <text evidence="4">The sequence shown here is derived from an EMBL/GenBank/DDBJ whole genome shotgun (WGS) entry which is preliminary data.</text>
</comment>
<dbReference type="InterPro" id="IPR001650">
    <property type="entry name" value="Helicase_C-like"/>
</dbReference>
<evidence type="ECO:0000313" key="5">
    <source>
        <dbReference type="Proteomes" id="UP000266178"/>
    </source>
</evidence>
<dbReference type="OrthoDB" id="9814088at2"/>
<dbReference type="SMART" id="SM00487">
    <property type="entry name" value="DEXDc"/>
    <property type="match status" value="1"/>
</dbReference>
<dbReference type="RefSeq" id="WP_119356862.1">
    <property type="nucleotide sequence ID" value="NZ_BJXM01000014.1"/>
</dbReference>
<dbReference type="CDD" id="cd09178">
    <property type="entry name" value="PLDc_N_Snf2_like"/>
    <property type="match status" value="1"/>
</dbReference>
<reference evidence="4 5" key="1">
    <citation type="submission" date="2018-08" db="EMBL/GenBank/DDBJ databases">
        <title>Meiothermus granaticius genome AF-68 sequencing project.</title>
        <authorList>
            <person name="Da Costa M.S."/>
            <person name="Albuquerque L."/>
            <person name="Raposo P."/>
            <person name="Froufe H.J.C."/>
            <person name="Barroso C.S."/>
            <person name="Egas C."/>
        </authorList>
    </citation>
    <scope>NUCLEOTIDE SEQUENCE [LARGE SCALE GENOMIC DNA]</scope>
    <source>
        <strain evidence="4 5">AF-68</strain>
    </source>
</reference>
<dbReference type="EMBL" id="QWLB01000015">
    <property type="protein sequence ID" value="RIH92698.1"/>
    <property type="molecule type" value="Genomic_DNA"/>
</dbReference>
<sequence>MPRIFDNIHLELLPSLRDTIKVSHQADFCVGYFNLRGWSQLEDLMGEGLRCRLMVGMSVPPEEELRQALRSSGEPELMDQQTAIRLKRRVAEHFREQLTYGSPTNQDEAALRQLSRQLKSQQVQVKLFLRHPLHAKLYLLHRQDVAAPLVGFVGSSNLTLAGLAKQGELNVDVVEQDAARKLADWFEERWQDRWCWDISKELAQIIDESWAREVPPTPYEVYLKMVYHLSQEARSGLAEFSVPRDLARELLEFQAAAVRIAAHHLNRRGGVIVGDVVGFGKTLMATALARVMQEDYLTDTLVICPVNLVSMWEDYLHTYRVLGQVLPLSRVTTDLKDLRRYKVVIVDESHNLRNREGKRFRAIQEYIAQNESKCILLSATPYNKSYLDISGQLRLFVPEDKDLGIRPENLLRELGETEFIRRHQASVRSLAAFEKSPHPDDWRELLRLFMVRRTRSFIMQNYAHYDQEQKRYYLLFPSGERSYFPTRVPRTLRFTINDDDPHDPYARLYSEPVVETINSLHLPRYGLGGYVLPKLPQQPGPEEQNLLNNLSRAGKRLMGFSRTNLFKRLESGGPAFLQSLQRHALRNFVFLYALEHNLPLPLGTQDGGLLDLAQASRPSDADLELTLPDEGDDREETLELPQAHSEADYRAQAREIYQSYAGRSFRWLRPVFFNQELRKHLAADAQAILDLLRQFGEWQPERDTKLAALQDLLTRQHRTDKVLVFTQFADTVAYLSQQLHRLGVGPLAGVTGDYPDPASLAWRFSPRSNRKDIPPAQELRVLIATDVLSEGQNLQDAHIIVNYDLPWAIIRLIQRAGRVDRIGQQAPEIRVYSFLPADGVERILRLRERVRQRLQENAEVVGTDEVFFEDDPTNQPLVDLYHEKAGLLDGDDEGEVDLASYAFQIWQNATKNNPALKKRIEEMPNVVYSARRYTAAPQRPHGALVYIKTTEDNDALAWLDEQGQPVTLSQLRILQAAECSPDTPTAPRYPNHHQLVQQGVQHLAQEEKSAGGQLGRPSGARFRTYERLKRYAEKLKGSLFESADLLKVIDEIYRYPLRESAKDTLNRQLKAGISDEQLAELAIALRNEDRLCIVQEEAMEREPRIICSMGLVNS</sequence>
<dbReference type="AlphaFoldDB" id="A0A399F8X7"/>
<dbReference type="Gene3D" id="3.40.50.300">
    <property type="entry name" value="P-loop containing nucleotide triphosphate hydrolases"/>
    <property type="match status" value="1"/>
</dbReference>
<dbReference type="Pfam" id="PF13091">
    <property type="entry name" value="PLDc_2"/>
    <property type="match status" value="1"/>
</dbReference>
<dbReference type="InterPro" id="IPR027417">
    <property type="entry name" value="P-loop_NTPase"/>
</dbReference>
<evidence type="ECO:0000259" key="3">
    <source>
        <dbReference type="PROSITE" id="PS51194"/>
    </source>
</evidence>
<dbReference type="PANTHER" id="PTHR45766:SF6">
    <property type="entry name" value="SWI_SNF-RELATED MATRIX-ASSOCIATED ACTIN-DEPENDENT REGULATOR OF CHROMATIN SUBFAMILY A-LIKE PROTEIN 1"/>
    <property type="match status" value="1"/>
</dbReference>
<dbReference type="PROSITE" id="PS51194">
    <property type="entry name" value="HELICASE_CTER"/>
    <property type="match status" value="1"/>
</dbReference>
<evidence type="ECO:0000259" key="2">
    <source>
        <dbReference type="PROSITE" id="PS51192"/>
    </source>
</evidence>
<dbReference type="InterPro" id="IPR014001">
    <property type="entry name" value="Helicase_ATP-bd"/>
</dbReference>
<dbReference type="PANTHER" id="PTHR45766">
    <property type="entry name" value="DNA ANNEALING HELICASE AND ENDONUCLEASE ZRANB3 FAMILY MEMBER"/>
    <property type="match status" value="1"/>
</dbReference>
<protein>
    <submittedName>
        <fullName evidence="4">RNA polymerase-associated protein RapA</fullName>
        <ecNumber evidence="4">3.6.4.-</ecNumber>
    </submittedName>
</protein>
<dbReference type="EC" id="3.6.4.-" evidence="4"/>
<dbReference type="Gene3D" id="3.30.870.10">
    <property type="entry name" value="Endonuclease Chain A"/>
    <property type="match status" value="1"/>
</dbReference>
<name>A0A399F8X7_9DEIN</name>
<dbReference type="InterPro" id="IPR038718">
    <property type="entry name" value="SNF2-like_sf"/>
</dbReference>
<organism evidence="4 5">
    <name type="scientific">Meiothermus granaticius NBRC 107808</name>
    <dbReference type="NCBI Taxonomy" id="1227551"/>
    <lineage>
        <taxon>Bacteria</taxon>
        <taxon>Thermotogati</taxon>
        <taxon>Deinococcota</taxon>
        <taxon>Deinococci</taxon>
        <taxon>Thermales</taxon>
        <taxon>Thermaceae</taxon>
        <taxon>Meiothermus</taxon>
    </lineage>
</organism>
<dbReference type="SUPFAM" id="SSF52540">
    <property type="entry name" value="P-loop containing nucleoside triphosphate hydrolases"/>
    <property type="match status" value="2"/>
</dbReference>
<dbReference type="Gene3D" id="3.40.50.10810">
    <property type="entry name" value="Tandem AAA-ATPase domain"/>
    <property type="match status" value="2"/>
</dbReference>
<feature type="domain" description="Helicase C-terminal" evidence="3">
    <location>
        <begin position="708"/>
        <end position="866"/>
    </location>
</feature>
<dbReference type="GO" id="GO:0016787">
    <property type="term" value="F:hydrolase activity"/>
    <property type="evidence" value="ECO:0007669"/>
    <property type="project" value="UniProtKB-KW"/>
</dbReference>
<evidence type="ECO:0000256" key="1">
    <source>
        <dbReference type="ARBA" id="ARBA00022801"/>
    </source>
</evidence>
<dbReference type="InterPro" id="IPR025202">
    <property type="entry name" value="PLD-like_dom"/>
</dbReference>